<keyword evidence="3" id="KW-1185">Reference proteome</keyword>
<name>A0A2S0MTN0_9RHOB</name>
<dbReference type="Proteomes" id="UP000237655">
    <property type="component" value="Chromosome"/>
</dbReference>
<sequence length="236" mass="25208">MRILMSLVLSCLVAAVQAVPVRAGDMPVVVELFTSQGCSSCPPADALLRDLTTRDDVLPLALHVDYWDYIGWKDHFARPEFTARQKHYAAFAGRKMIYTPQMVVAGREDVVGVDAAKLAEAITAHRARSPVMTMRVTRSGTALTVQVKPVATADTGGPVLVQLVRFAPLRKVEISSGENAGKTIAYANVVEDLSVLGDWDGAAPAEFTARLDGDSASAVLIQRPGPGAILAAARVR</sequence>
<dbReference type="Pfam" id="PF06764">
    <property type="entry name" value="DUF1223"/>
    <property type="match status" value="1"/>
</dbReference>
<dbReference type="SUPFAM" id="SSF52833">
    <property type="entry name" value="Thioredoxin-like"/>
    <property type="match status" value="1"/>
</dbReference>
<dbReference type="InterPro" id="IPR010634">
    <property type="entry name" value="DUF1223"/>
</dbReference>
<dbReference type="PANTHER" id="PTHR36057:SF1">
    <property type="entry name" value="LIPOPROTEIN LIPID ATTACHMENT SITE-LIKE PROTEIN, PUTATIVE (DUF1223)-RELATED"/>
    <property type="match status" value="1"/>
</dbReference>
<organism evidence="2 3">
    <name type="scientific">Pukyongiella litopenaei</name>
    <dbReference type="NCBI Taxonomy" id="2605946"/>
    <lineage>
        <taxon>Bacteria</taxon>
        <taxon>Pseudomonadati</taxon>
        <taxon>Pseudomonadota</taxon>
        <taxon>Alphaproteobacteria</taxon>
        <taxon>Rhodobacterales</taxon>
        <taxon>Paracoccaceae</taxon>
        <taxon>Pukyongiella</taxon>
    </lineage>
</organism>
<evidence type="ECO:0000256" key="1">
    <source>
        <dbReference type="SAM" id="SignalP"/>
    </source>
</evidence>
<dbReference type="EMBL" id="CP027665">
    <property type="protein sequence ID" value="AVO39235.1"/>
    <property type="molecule type" value="Genomic_DNA"/>
</dbReference>
<keyword evidence="1" id="KW-0732">Signal</keyword>
<gene>
    <name evidence="2" type="ORF">C6Y53_16975</name>
</gene>
<dbReference type="InterPro" id="IPR036249">
    <property type="entry name" value="Thioredoxin-like_sf"/>
</dbReference>
<protein>
    <submittedName>
        <fullName evidence="2">DUF1223 domain-containing protein</fullName>
    </submittedName>
</protein>
<dbReference type="AlphaFoldDB" id="A0A2S0MTN0"/>
<dbReference type="KEGG" id="thas:C6Y53_16975"/>
<dbReference type="PANTHER" id="PTHR36057">
    <property type="match status" value="1"/>
</dbReference>
<feature type="chain" id="PRO_5015639989" evidence="1">
    <location>
        <begin position="24"/>
        <end position="236"/>
    </location>
</feature>
<feature type="signal peptide" evidence="1">
    <location>
        <begin position="1"/>
        <end position="23"/>
    </location>
</feature>
<evidence type="ECO:0000313" key="3">
    <source>
        <dbReference type="Proteomes" id="UP000237655"/>
    </source>
</evidence>
<reference evidence="3" key="1">
    <citation type="submission" date="2018-03" db="EMBL/GenBank/DDBJ databases">
        <title>Genomic analysis of the strain SH-1 isolated from shrimp intestine.</title>
        <authorList>
            <person name="Kim Y.-S."/>
            <person name="Kim S.-E."/>
            <person name="Kim K.-H."/>
        </authorList>
    </citation>
    <scope>NUCLEOTIDE SEQUENCE [LARGE SCALE GENOMIC DNA]</scope>
    <source>
        <strain evidence="3">SH-1</strain>
    </source>
</reference>
<proteinExistence type="predicted"/>
<evidence type="ECO:0000313" key="2">
    <source>
        <dbReference type="EMBL" id="AVO39235.1"/>
    </source>
</evidence>
<accession>A0A2S0MTN0</accession>